<protein>
    <recommendedName>
        <fullName evidence="4">Lipoprotein</fullName>
    </recommendedName>
</protein>
<name>A0A4R5MBT1_9BURK</name>
<dbReference type="Proteomes" id="UP000295722">
    <property type="component" value="Unassembled WGS sequence"/>
</dbReference>
<dbReference type="OrthoDB" id="9095676at2"/>
<evidence type="ECO:0000256" key="1">
    <source>
        <dbReference type="SAM" id="SignalP"/>
    </source>
</evidence>
<comment type="caution">
    <text evidence="2">The sequence shown here is derived from an EMBL/GenBank/DDBJ whole genome shotgun (WGS) entry which is preliminary data.</text>
</comment>
<evidence type="ECO:0000313" key="3">
    <source>
        <dbReference type="Proteomes" id="UP000295722"/>
    </source>
</evidence>
<keyword evidence="1" id="KW-0732">Signal</keyword>
<organism evidence="2 3">
    <name type="scientific">Paraburkholderia silviterrae</name>
    <dbReference type="NCBI Taxonomy" id="2528715"/>
    <lineage>
        <taxon>Bacteria</taxon>
        <taxon>Pseudomonadati</taxon>
        <taxon>Pseudomonadota</taxon>
        <taxon>Betaproteobacteria</taxon>
        <taxon>Burkholderiales</taxon>
        <taxon>Burkholderiaceae</taxon>
        <taxon>Paraburkholderia</taxon>
    </lineage>
</organism>
<evidence type="ECO:0008006" key="4">
    <source>
        <dbReference type="Google" id="ProtNLM"/>
    </source>
</evidence>
<sequence length="136" mass="14493">MKHGTKNPIVVSLLSAALAATSALAVAGTSPASDTSNESCAIGYVTGVGGSAQSFREYQSSDNKYRYLADNPIQCQVSEEGRASNCVGVVSLRNERVSVYDDSGDTTMSVVTRVELEHGTYPVIIVVRKQDVRCEE</sequence>
<reference evidence="2 3" key="1">
    <citation type="submission" date="2019-03" db="EMBL/GenBank/DDBJ databases">
        <title>Paraburkholderia sp. 4M-K11, isolated from subtropical forest soil.</title>
        <authorList>
            <person name="Gao Z.-H."/>
            <person name="Qiu L.-H."/>
        </authorList>
    </citation>
    <scope>NUCLEOTIDE SEQUENCE [LARGE SCALE GENOMIC DNA]</scope>
    <source>
        <strain evidence="2 3">4M-K11</strain>
    </source>
</reference>
<dbReference type="AlphaFoldDB" id="A0A4R5MBT1"/>
<proteinExistence type="predicted"/>
<gene>
    <name evidence="2" type="ORF">EYW47_10980</name>
</gene>
<feature type="chain" id="PRO_5020526494" description="Lipoprotein" evidence="1">
    <location>
        <begin position="28"/>
        <end position="136"/>
    </location>
</feature>
<feature type="signal peptide" evidence="1">
    <location>
        <begin position="1"/>
        <end position="27"/>
    </location>
</feature>
<evidence type="ECO:0000313" key="2">
    <source>
        <dbReference type="EMBL" id="TDG24272.1"/>
    </source>
</evidence>
<accession>A0A4R5MBT1</accession>
<keyword evidence="3" id="KW-1185">Reference proteome</keyword>
<dbReference type="EMBL" id="SMRP01000004">
    <property type="protein sequence ID" value="TDG24272.1"/>
    <property type="molecule type" value="Genomic_DNA"/>
</dbReference>